<dbReference type="Proteomes" id="UP001295740">
    <property type="component" value="Unassembled WGS sequence"/>
</dbReference>
<feature type="region of interest" description="Disordered" evidence="1">
    <location>
        <begin position="1"/>
        <end position="39"/>
    </location>
</feature>
<organism evidence="2 3">
    <name type="scientific">Anthostomella pinea</name>
    <dbReference type="NCBI Taxonomy" id="933095"/>
    <lineage>
        <taxon>Eukaryota</taxon>
        <taxon>Fungi</taxon>
        <taxon>Dikarya</taxon>
        <taxon>Ascomycota</taxon>
        <taxon>Pezizomycotina</taxon>
        <taxon>Sordariomycetes</taxon>
        <taxon>Xylariomycetidae</taxon>
        <taxon>Xylariales</taxon>
        <taxon>Xylariaceae</taxon>
        <taxon>Anthostomella</taxon>
    </lineage>
</organism>
<comment type="caution">
    <text evidence="2">The sequence shown here is derived from an EMBL/GenBank/DDBJ whole genome shotgun (WGS) entry which is preliminary data.</text>
</comment>
<evidence type="ECO:0000256" key="1">
    <source>
        <dbReference type="SAM" id="MobiDB-lite"/>
    </source>
</evidence>
<feature type="compositionally biased region" description="Polar residues" evidence="1">
    <location>
        <begin position="20"/>
        <end position="33"/>
    </location>
</feature>
<reference evidence="2" key="1">
    <citation type="submission" date="2023-10" db="EMBL/GenBank/DDBJ databases">
        <authorList>
            <person name="Hackl T."/>
        </authorList>
    </citation>
    <scope>NUCLEOTIDE SEQUENCE</scope>
</reference>
<protein>
    <submittedName>
        <fullName evidence="2">Uu.00g068040.m01.CDS01</fullName>
    </submittedName>
</protein>
<name>A0AAI8YNB3_9PEZI</name>
<sequence length="79" mass="8384">MSPRSRVKVLPPAEGFHPTECTSPENGWRSSVSPIPRPQGILTHKTTGYAIQMVDEIYARTGADVPLASALTAALPLAA</sequence>
<evidence type="ECO:0000313" key="3">
    <source>
        <dbReference type="Proteomes" id="UP001295740"/>
    </source>
</evidence>
<gene>
    <name evidence="2" type="ORF">KHLLAP_LOCUS11647</name>
</gene>
<keyword evidence="3" id="KW-1185">Reference proteome</keyword>
<dbReference type="EMBL" id="CAUWAG010000018">
    <property type="protein sequence ID" value="CAJ2511179.1"/>
    <property type="molecule type" value="Genomic_DNA"/>
</dbReference>
<accession>A0AAI8YNB3</accession>
<dbReference type="AlphaFoldDB" id="A0AAI8YNB3"/>
<proteinExistence type="predicted"/>
<evidence type="ECO:0000313" key="2">
    <source>
        <dbReference type="EMBL" id="CAJ2511179.1"/>
    </source>
</evidence>